<name>A0A8J5NA32_HOMAM</name>
<dbReference type="EMBL" id="JAHLQT010005566">
    <property type="protein sequence ID" value="KAG7175553.1"/>
    <property type="molecule type" value="Genomic_DNA"/>
</dbReference>
<feature type="domain" description="Piwi" evidence="1">
    <location>
        <begin position="168"/>
        <end position="371"/>
    </location>
</feature>
<dbReference type="Gene3D" id="3.40.50.2300">
    <property type="match status" value="1"/>
</dbReference>
<dbReference type="InterPro" id="IPR032473">
    <property type="entry name" value="Argonaute_Mid_dom"/>
</dbReference>
<dbReference type="Pfam" id="PF02171">
    <property type="entry name" value="Piwi"/>
    <property type="match status" value="1"/>
</dbReference>
<protein>
    <submittedName>
        <fullName evidence="2">Argonaute 2-like 8</fullName>
    </submittedName>
</protein>
<dbReference type="Proteomes" id="UP000747542">
    <property type="component" value="Unassembled WGS sequence"/>
</dbReference>
<dbReference type="Pfam" id="PF16487">
    <property type="entry name" value="ArgoMid"/>
    <property type="match status" value="1"/>
</dbReference>
<dbReference type="Gene3D" id="3.30.420.10">
    <property type="entry name" value="Ribonuclease H-like superfamily/Ribonuclease H"/>
    <property type="match status" value="1"/>
</dbReference>
<organism evidence="2 3">
    <name type="scientific">Homarus americanus</name>
    <name type="common">American lobster</name>
    <dbReference type="NCBI Taxonomy" id="6706"/>
    <lineage>
        <taxon>Eukaryota</taxon>
        <taxon>Metazoa</taxon>
        <taxon>Ecdysozoa</taxon>
        <taxon>Arthropoda</taxon>
        <taxon>Crustacea</taxon>
        <taxon>Multicrustacea</taxon>
        <taxon>Malacostraca</taxon>
        <taxon>Eumalacostraca</taxon>
        <taxon>Eucarida</taxon>
        <taxon>Decapoda</taxon>
        <taxon>Pleocyemata</taxon>
        <taxon>Astacidea</taxon>
        <taxon>Nephropoidea</taxon>
        <taxon>Nephropidae</taxon>
        <taxon>Homarus</taxon>
    </lineage>
</organism>
<dbReference type="SUPFAM" id="SSF101690">
    <property type="entry name" value="PAZ domain"/>
    <property type="match status" value="1"/>
</dbReference>
<dbReference type="PROSITE" id="PS50822">
    <property type="entry name" value="PIWI"/>
    <property type="match status" value="1"/>
</dbReference>
<accession>A0A8J5NA32</accession>
<feature type="non-terminal residue" evidence="2">
    <location>
        <position position="371"/>
    </location>
</feature>
<evidence type="ECO:0000259" key="1">
    <source>
        <dbReference type="PROSITE" id="PS50822"/>
    </source>
</evidence>
<evidence type="ECO:0000313" key="3">
    <source>
        <dbReference type="Proteomes" id="UP000747542"/>
    </source>
</evidence>
<gene>
    <name evidence="2" type="primary">Ago2-L8</name>
    <name evidence="2" type="ORF">Hamer_G030041</name>
</gene>
<reference evidence="2" key="1">
    <citation type="journal article" date="2021" name="Sci. Adv.">
        <title>The American lobster genome reveals insights on longevity, neural, and immune adaptations.</title>
        <authorList>
            <person name="Polinski J.M."/>
            <person name="Zimin A.V."/>
            <person name="Clark K.F."/>
            <person name="Kohn A.B."/>
            <person name="Sadowski N."/>
            <person name="Timp W."/>
            <person name="Ptitsyn A."/>
            <person name="Khanna P."/>
            <person name="Romanova D.Y."/>
            <person name="Williams P."/>
            <person name="Greenwood S.J."/>
            <person name="Moroz L.L."/>
            <person name="Walt D.R."/>
            <person name="Bodnar A.G."/>
        </authorList>
    </citation>
    <scope>NUCLEOTIDE SEQUENCE</scope>
    <source>
        <strain evidence="2">GMGI-L3</strain>
    </source>
</reference>
<evidence type="ECO:0000313" key="2">
    <source>
        <dbReference type="EMBL" id="KAG7175553.1"/>
    </source>
</evidence>
<dbReference type="SMART" id="SM00950">
    <property type="entry name" value="Piwi"/>
    <property type="match status" value="1"/>
</dbReference>
<feature type="non-terminal residue" evidence="2">
    <location>
        <position position="1"/>
    </location>
</feature>
<dbReference type="PANTHER" id="PTHR22891">
    <property type="entry name" value="EUKARYOTIC TRANSLATION INITIATION FACTOR 2C"/>
    <property type="match status" value="1"/>
</dbReference>
<keyword evidence="3" id="KW-1185">Reference proteome</keyword>
<dbReference type="AlphaFoldDB" id="A0A8J5NA32"/>
<dbReference type="InterPro" id="IPR012337">
    <property type="entry name" value="RNaseH-like_sf"/>
</dbReference>
<dbReference type="InterPro" id="IPR036397">
    <property type="entry name" value="RNaseH_sf"/>
</dbReference>
<sequence>CCKIYKGQRVVKKLSDRETAQFIRTTAVPPATRKKQICNIHRTNDFTQDPMLKNLQFSIAERPLHMEGRILPAPELLMDAPVQPREGVWDARRRLFYRGADINTWVVMNYNPRFVDQRSTETFITKLLHMADEKGMKFSEPVAAFGVRTPCPEQDFTRLKQEYSNLQLVLVILGRGGDLYARIKRTGDTEVGILSQCVQATNVTAIKPQTLGNILLKINAKMGGINNVLSRTGMPMILERPVMIMGADVNHPSAGDGESPSMAAVVASYDRFASKFSVEVRPQPHRVEIIQDLKEMTKYVNLLRSFFIYTKGHKPERIVMYRDGVSESQFQEVLSYELKAMRTACTETEVDYTPGITFLVVQKRHHTRYIN</sequence>
<proteinExistence type="predicted"/>
<dbReference type="GO" id="GO:0003676">
    <property type="term" value="F:nucleic acid binding"/>
    <property type="evidence" value="ECO:0007669"/>
    <property type="project" value="InterPro"/>
</dbReference>
<comment type="caution">
    <text evidence="2">The sequence shown here is derived from an EMBL/GenBank/DDBJ whole genome shotgun (WGS) entry which is preliminary data.</text>
</comment>
<dbReference type="InterPro" id="IPR003165">
    <property type="entry name" value="Piwi"/>
</dbReference>
<dbReference type="SUPFAM" id="SSF53098">
    <property type="entry name" value="Ribonuclease H-like"/>
    <property type="match status" value="1"/>
</dbReference>
<dbReference type="InterPro" id="IPR036085">
    <property type="entry name" value="PAZ_dom_sf"/>
</dbReference>